<dbReference type="PANTHER" id="PTHR43584">
    <property type="entry name" value="NUCLEOTIDYL TRANSFERASE"/>
    <property type="match status" value="1"/>
</dbReference>
<dbReference type="CDD" id="cd05635">
    <property type="entry name" value="LbH_unknown"/>
    <property type="match status" value="1"/>
</dbReference>
<dbReference type="EMBL" id="LAPZ01000007">
    <property type="protein sequence ID" value="OSY87855.1"/>
    <property type="molecule type" value="Genomic_DNA"/>
</dbReference>
<dbReference type="InterPro" id="IPR011004">
    <property type="entry name" value="Trimer_LpxA-like_sf"/>
</dbReference>
<dbReference type="PANTHER" id="PTHR43584:SF9">
    <property type="entry name" value="TRANSFERASE HEXAPEPTIDE REPEAT CONTAINING PROTEIN"/>
    <property type="match status" value="1"/>
</dbReference>
<sequence>MNYILFDGDVRTALLPFTYTKPVADIRVGILTIREKWEKFLGYTTTTVTEEYLEEKYPMVELDENVLLNASFLPSKSLVEMVENLVPNQAIFKGEDVIAFYTTSTQEEVDFSSYEQIEFEDEVIQIKNTWDIFSLNDKAIRADFDLITEGRKSAEIPETVNCVNRKDIFVEEGAKLTFATLNASSGPIYIGKNAEIMEGVVVRGALAMCENSVLKLGAKIYGATTLGPYCKVGGEVNNSVLMGYSNKGHDGFLGNSVLGEWCNIGADSNNSNLKNNYAEVKLWNYETGRFAKTGLQFCGLMMGDHSKCGINTMFNTGTVVGVSANIFGSGFPRNFVPSFSWGGASGFTEYKTNKVFEVAEVVMKRRNVEFDDKEKQILEYIFEETKQYRNY</sequence>
<accession>A0A1Y2PBM4</accession>
<proteinExistence type="predicted"/>
<keyword evidence="1 3" id="KW-0808">Transferase</keyword>
<dbReference type="InterPro" id="IPR023917">
    <property type="entry name" value="Bifunctiontional_GlmU_bac-type"/>
</dbReference>
<dbReference type="Pfam" id="PF13562">
    <property type="entry name" value="NTP_transf_4"/>
    <property type="match status" value="1"/>
</dbReference>
<keyword evidence="4" id="KW-1185">Reference proteome</keyword>
<dbReference type="STRING" id="1635173.WH52_10425"/>
<organism evidence="3 4">
    <name type="scientific">Tenacibaculum holothuriorum</name>
    <dbReference type="NCBI Taxonomy" id="1635173"/>
    <lineage>
        <taxon>Bacteria</taxon>
        <taxon>Pseudomonadati</taxon>
        <taxon>Bacteroidota</taxon>
        <taxon>Flavobacteriia</taxon>
        <taxon>Flavobacteriales</taxon>
        <taxon>Flavobacteriaceae</taxon>
        <taxon>Tenacibaculum</taxon>
    </lineage>
</organism>
<protein>
    <submittedName>
        <fullName evidence="3">Glucose-1-phosphate thymidylyltransferase</fullName>
    </submittedName>
</protein>
<evidence type="ECO:0000313" key="3">
    <source>
        <dbReference type="EMBL" id="OSY87855.1"/>
    </source>
</evidence>
<dbReference type="RefSeq" id="WP_086030914.1">
    <property type="nucleotide sequence ID" value="NZ_LAPZ01000007.1"/>
</dbReference>
<dbReference type="Proteomes" id="UP000194221">
    <property type="component" value="Unassembled WGS sequence"/>
</dbReference>
<dbReference type="SUPFAM" id="SSF51161">
    <property type="entry name" value="Trimeric LpxA-like enzymes"/>
    <property type="match status" value="1"/>
</dbReference>
<dbReference type="InParanoid" id="A0A1Y2PBM4"/>
<dbReference type="InterPro" id="IPR050065">
    <property type="entry name" value="GlmU-like"/>
</dbReference>
<dbReference type="GO" id="GO:0016746">
    <property type="term" value="F:acyltransferase activity"/>
    <property type="evidence" value="ECO:0007669"/>
    <property type="project" value="UniProtKB-KW"/>
</dbReference>
<gene>
    <name evidence="3" type="ORF">WH52_10425</name>
</gene>
<name>A0A1Y2PBM4_9FLAO</name>
<evidence type="ECO:0000256" key="2">
    <source>
        <dbReference type="ARBA" id="ARBA00023315"/>
    </source>
</evidence>
<comment type="caution">
    <text evidence="3">The sequence shown here is derived from an EMBL/GenBank/DDBJ whole genome shotgun (WGS) entry which is preliminary data.</text>
</comment>
<reference evidence="3 4" key="1">
    <citation type="submission" date="2015-03" db="EMBL/GenBank/DDBJ databases">
        <title>Genome sequence of Tenacibaculum sp. S2-2, isolated from intestinal microbiota of sea cucumber, Apostichopus japonicas.</title>
        <authorList>
            <person name="Shao Z."/>
            <person name="Wang L."/>
            <person name="Li X."/>
        </authorList>
    </citation>
    <scope>NUCLEOTIDE SEQUENCE [LARGE SCALE GENOMIC DNA]</scope>
    <source>
        <strain evidence="3 4">S2-2</strain>
    </source>
</reference>
<dbReference type="GO" id="GO:0016779">
    <property type="term" value="F:nucleotidyltransferase activity"/>
    <property type="evidence" value="ECO:0007669"/>
    <property type="project" value="UniProtKB-ARBA"/>
</dbReference>
<evidence type="ECO:0000256" key="1">
    <source>
        <dbReference type="ARBA" id="ARBA00022679"/>
    </source>
</evidence>
<dbReference type="Gene3D" id="2.160.10.10">
    <property type="entry name" value="Hexapeptide repeat proteins"/>
    <property type="match status" value="1"/>
</dbReference>
<dbReference type="AlphaFoldDB" id="A0A1Y2PBM4"/>
<dbReference type="OrthoDB" id="9784832at2"/>
<evidence type="ECO:0000313" key="4">
    <source>
        <dbReference type="Proteomes" id="UP000194221"/>
    </source>
</evidence>
<dbReference type="NCBIfam" id="TIGR03991">
    <property type="entry name" value="alt_bact_glmU"/>
    <property type="match status" value="1"/>
</dbReference>
<keyword evidence="2" id="KW-0012">Acyltransferase</keyword>